<evidence type="ECO:0000313" key="4">
    <source>
        <dbReference type="Proteomes" id="UP001458946"/>
    </source>
</evidence>
<keyword evidence="1" id="KW-0812">Transmembrane</keyword>
<gene>
    <name evidence="3" type="ORF">Dxin01_03882</name>
</gene>
<dbReference type="Pfam" id="PF00990">
    <property type="entry name" value="GGDEF"/>
    <property type="match status" value="1"/>
</dbReference>
<organism evidence="3 4">
    <name type="scientific">Deinococcus xinjiangensis</name>
    <dbReference type="NCBI Taxonomy" id="457454"/>
    <lineage>
        <taxon>Bacteria</taxon>
        <taxon>Thermotogati</taxon>
        <taxon>Deinococcota</taxon>
        <taxon>Deinococci</taxon>
        <taxon>Deinococcales</taxon>
        <taxon>Deinococcaceae</taxon>
        <taxon>Deinococcus</taxon>
    </lineage>
</organism>
<proteinExistence type="predicted"/>
<keyword evidence="4" id="KW-1185">Reference proteome</keyword>
<keyword evidence="1" id="KW-1133">Transmembrane helix</keyword>
<dbReference type="SMART" id="SM00267">
    <property type="entry name" value="GGDEF"/>
    <property type="match status" value="1"/>
</dbReference>
<dbReference type="Proteomes" id="UP001458946">
    <property type="component" value="Unassembled WGS sequence"/>
</dbReference>
<dbReference type="InterPro" id="IPR029787">
    <property type="entry name" value="Nucleotide_cyclase"/>
</dbReference>
<feature type="domain" description="GGDEF" evidence="2">
    <location>
        <begin position="205"/>
        <end position="334"/>
    </location>
</feature>
<feature type="transmembrane region" description="Helical" evidence="1">
    <location>
        <begin position="94"/>
        <end position="113"/>
    </location>
</feature>
<name>A0ABP9VL45_9DEIO</name>
<dbReference type="EMBL" id="BAABRN010000088">
    <property type="protein sequence ID" value="GAA5504113.1"/>
    <property type="molecule type" value="Genomic_DNA"/>
</dbReference>
<feature type="transmembrane region" description="Helical" evidence="1">
    <location>
        <begin position="67"/>
        <end position="88"/>
    </location>
</feature>
<dbReference type="SUPFAM" id="SSF55073">
    <property type="entry name" value="Nucleotide cyclase"/>
    <property type="match status" value="1"/>
</dbReference>
<dbReference type="Gene3D" id="3.30.70.270">
    <property type="match status" value="1"/>
</dbReference>
<keyword evidence="1" id="KW-0472">Membrane</keyword>
<feature type="transmembrane region" description="Helical" evidence="1">
    <location>
        <begin position="12"/>
        <end position="29"/>
    </location>
</feature>
<evidence type="ECO:0000313" key="3">
    <source>
        <dbReference type="EMBL" id="GAA5504113.1"/>
    </source>
</evidence>
<protein>
    <recommendedName>
        <fullName evidence="2">GGDEF domain-containing protein</fullName>
    </recommendedName>
</protein>
<sequence>MNVPRDIDLRQPGFIALALVNLVLQTVGLRDALLRADHAQTILSGLGLLISFVLGFLIISRKISPRLVFRVILWAVCIWYSLFIVEAVMRPDAVSWGLYMTQLVLVAVACLLLPMRRAALLSSASGVAMMLVSLTRANVDVSLLAMVAFIGALIGFLSFHGQGVRETLSPYSGEGSREAQTGLLKRQAALFALRDSVQHRPAALSGMTVLLITVDSIAPLSELLGGSAVSALMQLCAGRLRAELRPNEFAGLWDDHTFLVTLQTEAGEAGLARAEELRRIVAQTAADMGPALVRAGAAVLESGQTLEEGLAVANARLFYAKAQAGAATVSSNVSSDELQGQLHGA</sequence>
<feature type="transmembrane region" description="Helical" evidence="1">
    <location>
        <begin position="41"/>
        <end position="60"/>
    </location>
</feature>
<evidence type="ECO:0000256" key="1">
    <source>
        <dbReference type="SAM" id="Phobius"/>
    </source>
</evidence>
<dbReference type="InterPro" id="IPR043128">
    <property type="entry name" value="Rev_trsase/Diguanyl_cyclase"/>
</dbReference>
<dbReference type="RefSeq" id="WP_353544077.1">
    <property type="nucleotide sequence ID" value="NZ_BAABRN010000088.1"/>
</dbReference>
<dbReference type="PROSITE" id="PS50887">
    <property type="entry name" value="GGDEF"/>
    <property type="match status" value="1"/>
</dbReference>
<accession>A0ABP9VL45</accession>
<reference evidence="3 4" key="1">
    <citation type="submission" date="2024-02" db="EMBL/GenBank/DDBJ databases">
        <title>Deinococcus xinjiangensis NBRC 107630.</title>
        <authorList>
            <person name="Ichikawa N."/>
            <person name="Katano-Makiyama Y."/>
            <person name="Hidaka K."/>
        </authorList>
    </citation>
    <scope>NUCLEOTIDE SEQUENCE [LARGE SCALE GENOMIC DNA]</scope>
    <source>
        <strain evidence="3 4">NBRC 107630</strain>
    </source>
</reference>
<feature type="transmembrane region" description="Helical" evidence="1">
    <location>
        <begin position="141"/>
        <end position="159"/>
    </location>
</feature>
<comment type="caution">
    <text evidence="3">The sequence shown here is derived from an EMBL/GenBank/DDBJ whole genome shotgun (WGS) entry which is preliminary data.</text>
</comment>
<dbReference type="InterPro" id="IPR000160">
    <property type="entry name" value="GGDEF_dom"/>
</dbReference>
<evidence type="ECO:0000259" key="2">
    <source>
        <dbReference type="PROSITE" id="PS50887"/>
    </source>
</evidence>